<keyword evidence="2" id="KW-1185">Reference proteome</keyword>
<sequence>MIAVLHDTNANGKLAYSFFGEQKERYGF</sequence>
<reference evidence="1 2" key="1">
    <citation type="submission" date="2020-09" db="EMBL/GenBank/DDBJ databases">
        <title>Echinicola sp. CAU 1574 isolated from sand of Sido Beach.</title>
        <authorList>
            <person name="Kim W."/>
        </authorList>
    </citation>
    <scope>NUCLEOTIDE SEQUENCE [LARGE SCALE GENOMIC DNA]</scope>
    <source>
        <strain evidence="1 2">CAU 1574</strain>
    </source>
</reference>
<accession>A0ABR9AGD7</accession>
<comment type="caution">
    <text evidence="1">The sequence shown here is derived from an EMBL/GenBank/DDBJ whole genome shotgun (WGS) entry which is preliminary data.</text>
</comment>
<gene>
    <name evidence="1" type="ORF">IFO69_03135</name>
</gene>
<organism evidence="1 2">
    <name type="scientific">Echinicola arenosa</name>
    <dbReference type="NCBI Taxonomy" id="2774144"/>
    <lineage>
        <taxon>Bacteria</taxon>
        <taxon>Pseudomonadati</taxon>
        <taxon>Bacteroidota</taxon>
        <taxon>Cytophagia</taxon>
        <taxon>Cytophagales</taxon>
        <taxon>Cyclobacteriaceae</taxon>
        <taxon>Echinicola</taxon>
    </lineage>
</organism>
<dbReference type="EMBL" id="JACYTQ010000001">
    <property type="protein sequence ID" value="MBD8487735.1"/>
    <property type="molecule type" value="Genomic_DNA"/>
</dbReference>
<proteinExistence type="predicted"/>
<dbReference type="Pfam" id="PF09912">
    <property type="entry name" value="DUF2141"/>
    <property type="match status" value="1"/>
</dbReference>
<evidence type="ECO:0000313" key="1">
    <source>
        <dbReference type="EMBL" id="MBD8487735.1"/>
    </source>
</evidence>
<evidence type="ECO:0000313" key="2">
    <source>
        <dbReference type="Proteomes" id="UP000647133"/>
    </source>
</evidence>
<name>A0ABR9AGD7_9BACT</name>
<protein>
    <submittedName>
        <fullName evidence="1">DUF2141 domain-containing protein</fullName>
    </submittedName>
</protein>
<dbReference type="RefSeq" id="WP_192008961.1">
    <property type="nucleotide sequence ID" value="NZ_JACYTQ010000001.1"/>
</dbReference>
<dbReference type="InterPro" id="IPR018673">
    <property type="entry name" value="DUF2141"/>
</dbReference>
<dbReference type="Proteomes" id="UP000647133">
    <property type="component" value="Unassembled WGS sequence"/>
</dbReference>